<dbReference type="InterPro" id="IPR008949">
    <property type="entry name" value="Isoprenoid_synthase_dom_sf"/>
</dbReference>
<sequence>MSQYLTLRKAKVTKKHYENFPVATLLFPKALRDATTILYSFARNADDIADEGNLTKNERKKLLKEIEININSIKHQKKIQAPFFRDLDKVINQYSLDIKLFERFMSAFKQDVEKKTYRNFDDLINYCNKAACPAGEMILSLFDAHNKKNVSYSNSLCQALALIGMTQDIYEDLLKGRVYIPSREMNKFKLKESDIKIKSFNHNWKMFKISWLKKIELLLNKGRPLGENVKGRLKLQIKILIAGAELLVSRLKKEDCDWFVNPPKISNFDWITLLFKTIINKK</sequence>
<dbReference type="Gene3D" id="1.10.600.10">
    <property type="entry name" value="Farnesyl Diphosphate Synthase"/>
    <property type="match status" value="1"/>
</dbReference>
<protein>
    <submittedName>
        <fullName evidence="1">Phytoene/squalene synthetase</fullName>
    </submittedName>
</protein>
<dbReference type="SUPFAM" id="SSF48576">
    <property type="entry name" value="Terpenoid synthases"/>
    <property type="match status" value="1"/>
</dbReference>
<dbReference type="SFLD" id="SFLDG01212">
    <property type="entry name" value="Phytoene_synthase_like"/>
    <property type="match status" value="1"/>
</dbReference>
<accession>A4GI39</accession>
<dbReference type="PANTHER" id="PTHR31480">
    <property type="entry name" value="BIFUNCTIONAL LYCOPENE CYCLASE/PHYTOENE SYNTHASE"/>
    <property type="match status" value="1"/>
</dbReference>
<evidence type="ECO:0000313" key="1">
    <source>
        <dbReference type="EMBL" id="ABL97750.1"/>
    </source>
</evidence>
<organism evidence="1">
    <name type="scientific">uncultured marine bacterium EB0_41B09</name>
    <dbReference type="NCBI Taxonomy" id="415438"/>
    <lineage>
        <taxon>Bacteria</taxon>
        <taxon>environmental samples</taxon>
    </lineage>
</organism>
<dbReference type="GO" id="GO:0004311">
    <property type="term" value="F:geranylgeranyl diphosphate synthase activity"/>
    <property type="evidence" value="ECO:0007669"/>
    <property type="project" value="InterPro"/>
</dbReference>
<dbReference type="SFLD" id="SFLDG01018">
    <property type="entry name" value="Squalene/Phytoene_Synthase_Lik"/>
    <property type="match status" value="1"/>
</dbReference>
<proteinExistence type="predicted"/>
<name>A4GI39_9BACT</name>
<gene>
    <name evidence="1" type="ORF">MBMO_EB0-41B09.0020</name>
</gene>
<dbReference type="InterPro" id="IPR044843">
    <property type="entry name" value="Trans_IPPS_bact-type"/>
</dbReference>
<dbReference type="EMBL" id="EF089400">
    <property type="protein sequence ID" value="ABL97750.1"/>
    <property type="molecule type" value="Genomic_DNA"/>
</dbReference>
<dbReference type="Pfam" id="PF00494">
    <property type="entry name" value="SQS_PSY"/>
    <property type="match status" value="1"/>
</dbReference>
<dbReference type="InterPro" id="IPR002060">
    <property type="entry name" value="Squ/phyt_synthse"/>
</dbReference>
<reference evidence="1" key="1">
    <citation type="journal article" date="2007" name="Environ. Microbiol.">
        <title>Proteorhodopsin photosystem gene clusters exhibit co-evolutionary trends and shared ancestry among diverse marine microbial phyla.</title>
        <authorList>
            <person name="McCarren J."/>
            <person name="Delong E.F."/>
        </authorList>
    </citation>
    <scope>NUCLEOTIDE SEQUENCE</scope>
</reference>
<dbReference type="AlphaFoldDB" id="A4GI39"/>
<dbReference type="SFLD" id="SFLDS00005">
    <property type="entry name" value="Isoprenoid_Synthase_Type_I"/>
    <property type="match status" value="1"/>
</dbReference>